<gene>
    <name evidence="1" type="ORF">LOK49_LG12G02434</name>
</gene>
<protein>
    <submittedName>
        <fullName evidence="1">Receptor-like protein 1</fullName>
    </submittedName>
</protein>
<comment type="caution">
    <text evidence="1">The sequence shown here is derived from an EMBL/GenBank/DDBJ whole genome shotgun (WGS) entry which is preliminary data.</text>
</comment>
<dbReference type="Proteomes" id="UP001060215">
    <property type="component" value="Chromosome 13"/>
</dbReference>
<name>A0ACC0FRH6_9ERIC</name>
<evidence type="ECO:0000313" key="2">
    <source>
        <dbReference type="Proteomes" id="UP001060215"/>
    </source>
</evidence>
<sequence>MQRRNRCIIMFIEMRLVWLWIMLLVLASECYGCLEHERVALLQLKAYSINQQNRNIHSAWVKAWEGETTTDCCKWKRVKCNTTTGRVIQLSLDSYDNYWTLTEWYLNASIFLPFEELESLDLSFNGLAGWLENEGFEKLGELTSLKSLNLTHNDLQGTIHINGMNNLEELHMSWNYFDGFVTHSGFKRLSVLAKLEVLDLSMNSFNNSILSFLGVLSSLRTLSLSENSLNGSFDIGEFRNLEELNLDGNSIENIKGFERLSVFDKLKILNLGYNLFNNSILPSLGVLSSLKTLYLSGNDLGVKNFDIGGFERLSVLRKLEVLGLDANSFNNSILPSLGVLSSLKTLSLSRNYLNGSIDIGELHNMSNLEELDLSENSINNIKGSKSLGKLTMLNLQMNELKGLVTSNGLDELKHLQELYLDYSSIDNIFLHNVGVMSSLKVLTLRGNGLNGSLPNQGWCELSNLQELDLSGNGFNEMLPSCLEDLTSIRILDLSFNQFTGNLTSSPLTNLTTLEYLILSYNHFEIPISFISFCNHSKLKVFLGDNNRLSDQIESQTWVPKFQLQVFSLSNCGSNSHGIKFPHFLFYQYDLGIVDLSHISVGVIFPVWLLENNTRLEVLHLINCSLIGRFLLPSYHNPHVISIDISNNHLEGPIPRNIGSIFPNMFSLNVSRNHIQGRIPTLGNMYSLEVLDLSNNNLSGEIPKHLTISCPVLFFFKLSNNNLSGQISLLFVNFTLLEYLYLDNNDFKGKFPNTMSIPLSLVALGIGNNQMSGKLPRWMGNMSNLMGIAMFSNHFQGPIPVEFCKLGSLEFLDLSENKLSGSIPSCFNQLIVKHVHLNRNQLSGPMTHAIYNSSSLVTLDLSDNHLTGTIPSWIGSLDVLSILLLKFNNFDGEIPVQLCQLKKLSILDLSQNNFSGPIPHCFHDIPFEATHEKSSLETGSFREFNLYLLEKFMKGSKSQGDHYGTDAAYGSYAFKSLDVQQEVEFTTKHGFYAYKGKVLDYMTGVDLSCNHLTGEIPLEMGNLSNIHDLNLSHNNLFGPIPSTFSQLRQIESLDLSYNRLNGSIPSQLTELDKLAVFSVAYNNLSGATPDRKAQFATFEESSYKGNPLLCGLPLQTNCTKTVPTSTMSKGLERKIEEGCFIDMEAFYVSFLVSYIIVLLGIVAVLFINPYWRQAWFHLVEVCMTSWYYFFLDNFMKFFCNRSM</sequence>
<accession>A0ACC0FRH6</accession>
<organism evidence="1 2">
    <name type="scientific">Camellia lanceoleosa</name>
    <dbReference type="NCBI Taxonomy" id="1840588"/>
    <lineage>
        <taxon>Eukaryota</taxon>
        <taxon>Viridiplantae</taxon>
        <taxon>Streptophyta</taxon>
        <taxon>Embryophyta</taxon>
        <taxon>Tracheophyta</taxon>
        <taxon>Spermatophyta</taxon>
        <taxon>Magnoliopsida</taxon>
        <taxon>eudicotyledons</taxon>
        <taxon>Gunneridae</taxon>
        <taxon>Pentapetalae</taxon>
        <taxon>asterids</taxon>
        <taxon>Ericales</taxon>
        <taxon>Theaceae</taxon>
        <taxon>Camellia</taxon>
    </lineage>
</organism>
<reference evidence="1 2" key="1">
    <citation type="journal article" date="2022" name="Plant J.">
        <title>Chromosome-level genome of Camellia lanceoleosa provides a valuable resource for understanding genome evolution and self-incompatibility.</title>
        <authorList>
            <person name="Gong W."/>
            <person name="Xiao S."/>
            <person name="Wang L."/>
            <person name="Liao Z."/>
            <person name="Chang Y."/>
            <person name="Mo W."/>
            <person name="Hu G."/>
            <person name="Li W."/>
            <person name="Zhao G."/>
            <person name="Zhu H."/>
            <person name="Hu X."/>
            <person name="Ji K."/>
            <person name="Xiang X."/>
            <person name="Song Q."/>
            <person name="Yuan D."/>
            <person name="Jin S."/>
            <person name="Zhang L."/>
        </authorList>
    </citation>
    <scope>NUCLEOTIDE SEQUENCE [LARGE SCALE GENOMIC DNA]</scope>
    <source>
        <strain evidence="1">SQ_2022a</strain>
    </source>
</reference>
<dbReference type="EMBL" id="CM045770">
    <property type="protein sequence ID" value="KAI7991139.1"/>
    <property type="molecule type" value="Genomic_DNA"/>
</dbReference>
<keyword evidence="2" id="KW-1185">Reference proteome</keyword>
<evidence type="ECO:0000313" key="1">
    <source>
        <dbReference type="EMBL" id="KAI7991139.1"/>
    </source>
</evidence>
<proteinExistence type="predicted"/>